<organism evidence="1 2">
    <name type="scientific">Candidatus Amesbacteria bacterium GW2011_GWA2_47_11b</name>
    <dbReference type="NCBI Taxonomy" id="1618358"/>
    <lineage>
        <taxon>Bacteria</taxon>
        <taxon>Candidatus Amesiibacteriota</taxon>
    </lineage>
</organism>
<comment type="caution">
    <text evidence="1">The sequence shown here is derived from an EMBL/GenBank/DDBJ whole genome shotgun (WGS) entry which is preliminary data.</text>
</comment>
<protein>
    <submittedName>
        <fullName evidence="1">Uncharacterized protein</fullName>
    </submittedName>
</protein>
<proteinExistence type="predicted"/>
<dbReference type="AlphaFoldDB" id="A0A0G1RJ46"/>
<sequence>MSVEGEQFYRDLRGSRSDVLVSMGTGVWDVLIPHGSKVDGVVFDFGESYAKAMMQSKIGRPSLDAVKWLWSDFGRDDIWGVGGVFYYYDHPAGSVAAIKKVQRVIVPIGFSCTGGFNGWVEDHRLELEKRWNLGTVAFGVNGMMYSENDIPTGVPHDNGSHGTMIFWDTEVTNNLVLRNPSDKFLVFSDIDTKVDDALLAKAGLEIGSPFLVAETRRGYHLIFPVLFVGGYQRDRLARVEGRIMIGLTRAGIGMDVSNAGHILETNESVIRVTSGLRRDDTPSIVGVVWGDQMLR</sequence>
<dbReference type="EMBL" id="LCNO01000024">
    <property type="protein sequence ID" value="KKU57151.1"/>
    <property type="molecule type" value="Genomic_DNA"/>
</dbReference>
<name>A0A0G1RJ46_9BACT</name>
<evidence type="ECO:0000313" key="1">
    <source>
        <dbReference type="EMBL" id="KKU57151.1"/>
    </source>
</evidence>
<evidence type="ECO:0000313" key="2">
    <source>
        <dbReference type="Proteomes" id="UP000034307"/>
    </source>
</evidence>
<gene>
    <name evidence="1" type="ORF">UX80_C0024G0017</name>
</gene>
<reference evidence="1 2" key="1">
    <citation type="journal article" date="2015" name="Nature">
        <title>rRNA introns, odd ribosomes, and small enigmatic genomes across a large radiation of phyla.</title>
        <authorList>
            <person name="Brown C.T."/>
            <person name="Hug L.A."/>
            <person name="Thomas B.C."/>
            <person name="Sharon I."/>
            <person name="Castelle C.J."/>
            <person name="Singh A."/>
            <person name="Wilkins M.J."/>
            <person name="Williams K.H."/>
            <person name="Banfield J.F."/>
        </authorList>
    </citation>
    <scope>NUCLEOTIDE SEQUENCE [LARGE SCALE GENOMIC DNA]</scope>
</reference>
<accession>A0A0G1RJ46</accession>
<dbReference type="STRING" id="1618358.UX80_C0024G0017"/>
<dbReference type="Proteomes" id="UP000034307">
    <property type="component" value="Unassembled WGS sequence"/>
</dbReference>